<dbReference type="Gene3D" id="2.60.120.10">
    <property type="entry name" value="Jelly Rolls"/>
    <property type="match status" value="2"/>
</dbReference>
<evidence type="ECO:0000313" key="3">
    <source>
        <dbReference type="Proteomes" id="UP001527925"/>
    </source>
</evidence>
<gene>
    <name evidence="2" type="ORF">HK105_202892</name>
</gene>
<evidence type="ECO:0000259" key="1">
    <source>
        <dbReference type="PROSITE" id="PS50042"/>
    </source>
</evidence>
<dbReference type="PANTHER" id="PTHR23011:SF28">
    <property type="entry name" value="CYCLIC NUCLEOTIDE-BINDING DOMAIN CONTAINING PROTEIN"/>
    <property type="match status" value="1"/>
</dbReference>
<sequence>MSTSDPRASIASKRSTNFAAPSGLAVRRKSAISSDDTSILQNLPDSVGKDVTKALKASNAIHRAATARHSVLRSSVASKSAGNDDWSDDSDSTFHFASGLVAPRASYAVRGLEDTPSSSGSMQNSNRRVSVLRTKGLRWRKVYHTQRIQVLLLIWFRDIATSLKIAVRMMPDSNPQPEPDPDDVSASEKLRTLISMRDLNQSNASLTAMEVLLASRLPSFRRFTLPQRTKFCEVLKGKVIVFEGHVSSAFYFILSGKVEIFKGRDDTKIRLNVMGKGTSFGDRTMSVLNDKLTASVATIEMTELLQIDKRDFMSIAQSGSSKEMAAHAEKIRQLKDFATVASEVIDKMLMYGQFLTLESQYTLATQGNKTPQMFWIFSGVCKCLRTVQFLKKHSINPEGGQLTIYSPGTPVERSDEIVSEVLGVGDLSSGDYFPCLRKPKQCQIVRSVAGEPVSFDRLECARTWLEDPKHVSPVTVVTGSRVEIMMISQSEFVEIAPLDVLLRMFENQSVMDRPVRELQEAFLQKLQWEQYKRRVKDEVLGRKKSMK</sequence>
<dbReference type="InterPro" id="IPR018490">
    <property type="entry name" value="cNMP-bd_dom_sf"/>
</dbReference>
<dbReference type="SUPFAM" id="SSF51206">
    <property type="entry name" value="cAMP-binding domain-like"/>
    <property type="match status" value="2"/>
</dbReference>
<organism evidence="2 3">
    <name type="scientific">Polyrhizophydium stewartii</name>
    <dbReference type="NCBI Taxonomy" id="2732419"/>
    <lineage>
        <taxon>Eukaryota</taxon>
        <taxon>Fungi</taxon>
        <taxon>Fungi incertae sedis</taxon>
        <taxon>Chytridiomycota</taxon>
        <taxon>Chytridiomycota incertae sedis</taxon>
        <taxon>Chytridiomycetes</taxon>
        <taxon>Rhizophydiales</taxon>
        <taxon>Rhizophydiales incertae sedis</taxon>
        <taxon>Polyrhizophydium</taxon>
    </lineage>
</organism>
<feature type="domain" description="Cyclic nucleotide-binding" evidence="1">
    <location>
        <begin position="213"/>
        <end position="333"/>
    </location>
</feature>
<dbReference type="PROSITE" id="PS50042">
    <property type="entry name" value="CNMP_BINDING_3"/>
    <property type="match status" value="1"/>
</dbReference>
<comment type="caution">
    <text evidence="2">The sequence shown here is derived from an EMBL/GenBank/DDBJ whole genome shotgun (WGS) entry which is preliminary data.</text>
</comment>
<dbReference type="CDD" id="cd00038">
    <property type="entry name" value="CAP_ED"/>
    <property type="match status" value="1"/>
</dbReference>
<reference evidence="2 3" key="1">
    <citation type="submission" date="2023-09" db="EMBL/GenBank/DDBJ databases">
        <title>Pangenome analysis of Batrachochytrium dendrobatidis and related Chytrids.</title>
        <authorList>
            <person name="Yacoub M.N."/>
            <person name="Stajich J.E."/>
            <person name="James T.Y."/>
        </authorList>
    </citation>
    <scope>NUCLEOTIDE SEQUENCE [LARGE SCALE GENOMIC DNA]</scope>
    <source>
        <strain evidence="2 3">JEL0888</strain>
    </source>
</reference>
<name>A0ABR4NDL9_9FUNG</name>
<keyword evidence="3" id="KW-1185">Reference proteome</keyword>
<dbReference type="InterPro" id="IPR014710">
    <property type="entry name" value="RmlC-like_jellyroll"/>
</dbReference>
<proteinExistence type="predicted"/>
<accession>A0ABR4NDL9</accession>
<dbReference type="InterPro" id="IPR000595">
    <property type="entry name" value="cNMP-bd_dom"/>
</dbReference>
<dbReference type="Pfam" id="PF00027">
    <property type="entry name" value="cNMP_binding"/>
    <property type="match status" value="1"/>
</dbReference>
<dbReference type="PANTHER" id="PTHR23011">
    <property type="entry name" value="CYCLIC NUCLEOTIDE-BINDING DOMAIN CONTAINING PROTEIN"/>
    <property type="match status" value="1"/>
</dbReference>
<dbReference type="SMART" id="SM00100">
    <property type="entry name" value="cNMP"/>
    <property type="match status" value="1"/>
</dbReference>
<dbReference type="EMBL" id="JADGIZ020000010">
    <property type="protein sequence ID" value="KAL2917606.1"/>
    <property type="molecule type" value="Genomic_DNA"/>
</dbReference>
<protein>
    <recommendedName>
        <fullName evidence="1">Cyclic nucleotide-binding domain-containing protein</fullName>
    </recommendedName>
</protein>
<evidence type="ECO:0000313" key="2">
    <source>
        <dbReference type="EMBL" id="KAL2917606.1"/>
    </source>
</evidence>
<dbReference type="Proteomes" id="UP001527925">
    <property type="component" value="Unassembled WGS sequence"/>
</dbReference>